<proteinExistence type="predicted"/>
<dbReference type="GO" id="GO:0005615">
    <property type="term" value="C:extracellular space"/>
    <property type="evidence" value="ECO:0007669"/>
    <property type="project" value="TreeGrafter"/>
</dbReference>
<feature type="compositionally biased region" description="Low complexity" evidence="1">
    <location>
        <begin position="120"/>
        <end position="137"/>
    </location>
</feature>
<gene>
    <name evidence="2" type="primary">Pcl24</name>
</gene>
<dbReference type="AlphaFoldDB" id="E7D294"/>
<protein>
    <submittedName>
        <fullName evidence="2">Collagen-like protein</fullName>
    </submittedName>
</protein>
<dbReference type="PANTHER" id="PTHR24023">
    <property type="entry name" value="COLLAGEN ALPHA"/>
    <property type="match status" value="1"/>
</dbReference>
<accession>E7D294</accession>
<dbReference type="PANTHER" id="PTHR24023:SF1095">
    <property type="entry name" value="EGF-LIKE DOMAIN-CONTAINING PROTEIN"/>
    <property type="match status" value="1"/>
</dbReference>
<dbReference type="GO" id="GO:0030020">
    <property type="term" value="F:extracellular matrix structural constituent conferring tensile strength"/>
    <property type="evidence" value="ECO:0007669"/>
    <property type="project" value="TreeGrafter"/>
</dbReference>
<dbReference type="InterPro" id="IPR050149">
    <property type="entry name" value="Collagen_superfamily"/>
</dbReference>
<name>E7D294_9BACL</name>
<reference evidence="2" key="2">
    <citation type="journal article" date="2011" name="Res. Microbiol.">
        <title>Characterisation of a large family of polymorphic collagen-like proteins in the endospore-forming bacterium Pasteuria ramosa.</title>
        <authorList>
            <person name="McElroy K."/>
            <person name="Mouton L."/>
            <person name="Du Pasquier L."/>
            <person name="Qi W."/>
            <person name="Ebert D."/>
        </authorList>
    </citation>
    <scope>NUCLEOTIDE SEQUENCE</scope>
</reference>
<feature type="compositionally biased region" description="Low complexity" evidence="1">
    <location>
        <begin position="176"/>
        <end position="186"/>
    </location>
</feature>
<feature type="compositionally biased region" description="Low complexity" evidence="1">
    <location>
        <begin position="153"/>
        <end position="165"/>
    </location>
</feature>
<dbReference type="EMBL" id="HQ010387">
    <property type="protein sequence ID" value="ADU04108.1"/>
    <property type="molecule type" value="Genomic_DNA"/>
</dbReference>
<reference evidence="2" key="1">
    <citation type="submission" date="2010-08" db="EMBL/GenBank/DDBJ databases">
        <authorList>
            <person name="McElroy K.E."/>
        </authorList>
    </citation>
    <scope>NUCLEOTIDE SEQUENCE</scope>
</reference>
<evidence type="ECO:0000313" key="2">
    <source>
        <dbReference type="EMBL" id="ADU04108.1"/>
    </source>
</evidence>
<dbReference type="GO" id="GO:0031012">
    <property type="term" value="C:extracellular matrix"/>
    <property type="evidence" value="ECO:0007669"/>
    <property type="project" value="TreeGrafter"/>
</dbReference>
<feature type="compositionally biased region" description="Low complexity" evidence="1">
    <location>
        <begin position="73"/>
        <end position="84"/>
    </location>
</feature>
<feature type="region of interest" description="Disordered" evidence="1">
    <location>
        <begin position="72"/>
        <end position="198"/>
    </location>
</feature>
<dbReference type="GO" id="GO:0030198">
    <property type="term" value="P:extracellular matrix organization"/>
    <property type="evidence" value="ECO:0007669"/>
    <property type="project" value="TreeGrafter"/>
</dbReference>
<sequence>MYGVKQETKYCNKLQYVLGTLAGITNPNSPTIQDLINFNKMISCNLQAIARQESSIAQQIVCVLDELDTFSVGPTGPTGPTGETGPPGPRGPQGTTGPSSSILGQVGPRGATGPTGPIGAQGPQGFQGNQGTQGNQGLTVTGPQGPIGPTGLTGAQGPTGPIGITGPTGYGPTGPTGPTGAQGPTGVSITGATGPQGPIGITVNGPQGPVGPAGITGGTGITGATGLTGAINVYISNVTDPVVQRGTLMSVADTVNISPTYTPGMSLSSQLNSITLINAGIYTVFFGFGYLISSQGKYFGIIQLLLNNTPVPGGTVCSADAPVSLRGCLPMINKVLISAPANSTISYQPLMGSYTGSKDPDPIYLPSVTFLLSVEQIG</sequence>
<evidence type="ECO:0000256" key="1">
    <source>
        <dbReference type="SAM" id="MobiDB-lite"/>
    </source>
</evidence>
<organism evidence="2">
    <name type="scientific">Pasteuria ramosa</name>
    <dbReference type="NCBI Taxonomy" id="225322"/>
    <lineage>
        <taxon>Bacteria</taxon>
        <taxon>Bacillati</taxon>
        <taxon>Bacillota</taxon>
        <taxon>Bacilli</taxon>
        <taxon>Bacillales</taxon>
        <taxon>Pasteuriaceae</taxon>
        <taxon>Pasteuria</taxon>
    </lineage>
</organism>